<dbReference type="InterPro" id="IPR016024">
    <property type="entry name" value="ARM-type_fold"/>
</dbReference>
<dbReference type="OrthoDB" id="1727522at2759"/>
<dbReference type="PANTHER" id="PTHR14208:SF2">
    <property type="entry name" value="PROTEIN KRASAVIETZ"/>
    <property type="match status" value="1"/>
</dbReference>
<feature type="region of interest" description="Disordered" evidence="2">
    <location>
        <begin position="56"/>
        <end position="91"/>
    </location>
</feature>
<dbReference type="Pfam" id="PF02020">
    <property type="entry name" value="W2"/>
    <property type="match status" value="1"/>
</dbReference>
<organism evidence="4 5">
    <name type="scientific">Dinothrombium tinctorium</name>
    <dbReference type="NCBI Taxonomy" id="1965070"/>
    <lineage>
        <taxon>Eukaryota</taxon>
        <taxon>Metazoa</taxon>
        <taxon>Ecdysozoa</taxon>
        <taxon>Arthropoda</taxon>
        <taxon>Chelicerata</taxon>
        <taxon>Arachnida</taxon>
        <taxon>Acari</taxon>
        <taxon>Acariformes</taxon>
        <taxon>Trombidiformes</taxon>
        <taxon>Prostigmata</taxon>
        <taxon>Anystina</taxon>
        <taxon>Parasitengona</taxon>
        <taxon>Trombidioidea</taxon>
        <taxon>Trombidiidae</taxon>
        <taxon>Dinothrombium</taxon>
    </lineage>
</organism>
<feature type="region of interest" description="Disordered" evidence="2">
    <location>
        <begin position="1"/>
        <end position="40"/>
    </location>
</feature>
<evidence type="ECO:0000259" key="3">
    <source>
        <dbReference type="PROSITE" id="PS51363"/>
    </source>
</evidence>
<dbReference type="Pfam" id="PF25504">
    <property type="entry name" value="HEAT_5MP1_2"/>
    <property type="match status" value="1"/>
</dbReference>
<dbReference type="CDD" id="cd11560">
    <property type="entry name" value="W2_eIF5C_like"/>
    <property type="match status" value="1"/>
</dbReference>
<evidence type="ECO:0000313" key="5">
    <source>
        <dbReference type="Proteomes" id="UP000285301"/>
    </source>
</evidence>
<dbReference type="PROSITE" id="PS51363">
    <property type="entry name" value="W2"/>
    <property type="match status" value="1"/>
</dbReference>
<dbReference type="GO" id="GO:0016020">
    <property type="term" value="C:membrane"/>
    <property type="evidence" value="ECO:0007669"/>
    <property type="project" value="TreeGrafter"/>
</dbReference>
<feature type="domain" description="W2" evidence="3">
    <location>
        <begin position="307"/>
        <end position="474"/>
    </location>
</feature>
<reference evidence="4 5" key="1">
    <citation type="journal article" date="2018" name="Gigascience">
        <title>Genomes of trombidid mites reveal novel predicted allergens and laterally-transferred genes associated with secondary metabolism.</title>
        <authorList>
            <person name="Dong X."/>
            <person name="Chaisiri K."/>
            <person name="Xia D."/>
            <person name="Armstrong S.D."/>
            <person name="Fang Y."/>
            <person name="Donnelly M.J."/>
            <person name="Kadowaki T."/>
            <person name="McGarry J.W."/>
            <person name="Darby A.C."/>
            <person name="Makepeace B.L."/>
        </authorList>
    </citation>
    <scope>NUCLEOTIDE SEQUENCE [LARGE SCALE GENOMIC DNA]</scope>
    <source>
        <strain evidence="4">UoL-WK</strain>
    </source>
</reference>
<dbReference type="InterPro" id="IPR057397">
    <property type="entry name" value="HEAT_5MP1_2"/>
</dbReference>
<dbReference type="SUPFAM" id="SSF48371">
    <property type="entry name" value="ARM repeat"/>
    <property type="match status" value="1"/>
</dbReference>
<dbReference type="PANTHER" id="PTHR14208">
    <property type="entry name" value="BASIC LEUCINE ZIPPER AND W2 DOMAIN-CONTAINING PROTEIN"/>
    <property type="match status" value="1"/>
</dbReference>
<dbReference type="FunFam" id="1.25.40.180:FF:000006">
    <property type="entry name" value="Basic leucine zipper and W2 domain-containing protein 1"/>
    <property type="match status" value="1"/>
</dbReference>
<dbReference type="InterPro" id="IPR043510">
    <property type="entry name" value="W2_5MP1/2"/>
</dbReference>
<keyword evidence="5" id="KW-1185">Reference proteome</keyword>
<feature type="non-terminal residue" evidence="4">
    <location>
        <position position="1"/>
    </location>
</feature>
<dbReference type="Proteomes" id="UP000285301">
    <property type="component" value="Unassembled WGS sequence"/>
</dbReference>
<dbReference type="EMBL" id="NCKU01003222">
    <property type="protein sequence ID" value="RWS07934.1"/>
    <property type="molecule type" value="Genomic_DNA"/>
</dbReference>
<dbReference type="SMART" id="SM00515">
    <property type="entry name" value="eIF5C"/>
    <property type="match status" value="1"/>
</dbReference>
<protein>
    <recommendedName>
        <fullName evidence="3">W2 domain-containing protein</fullName>
    </recommendedName>
</protein>
<comment type="caution">
    <text evidence="4">The sequence shown here is derived from an EMBL/GenBank/DDBJ whole genome shotgun (WGS) entry which is preliminary data.</text>
</comment>
<dbReference type="GO" id="GO:0006417">
    <property type="term" value="P:regulation of translation"/>
    <property type="evidence" value="ECO:0007669"/>
    <property type="project" value="UniProtKB-ARBA"/>
</dbReference>
<dbReference type="STRING" id="1965070.A0A443QY51"/>
<evidence type="ECO:0000313" key="4">
    <source>
        <dbReference type="EMBL" id="RWS07934.1"/>
    </source>
</evidence>
<evidence type="ECO:0000256" key="1">
    <source>
        <dbReference type="ARBA" id="ARBA00008151"/>
    </source>
</evidence>
<sequence length="478" mass="53700">RAQKEETKRICMSSKVERPTLQGQRIKTRKRDEKEKFDPSAFRDSILLGFFDVQQKQSPHSSDGESDSVSNSANLLNNGNADSDSSHSTGGNYSTITKAQLDAIHKFLDTAGSKLDYRRYGEVLFDILIAGGYLAPGGTIVTDPDPLKASKTDICVFSIQADDVEAIRGFAQIIVKLTRRYMYLEKTLEDEFKKIIKFLKGFSPEDRLKLAKLTAILISGGQVPATVLTSALQDHFVKDGIAIDFLVAVLQTWVNEKDATTVWATLKKAGLDNKVMDFLPVSKRTPEYLMTVFLKGGLDQLLSLQKASLGTLMKKELQNQVAKSIKDVIPVKEIIALVKDYVAKNNLPEAEVAVLLWNTLMAAVEWNKKEELVAEQALKHLKGYTSLLAAFTQSAKSELALIIRIQEYCYENMNFLKVFQKIILLFYKADILSEDIIIKWYNESHSSRGKSVFLEQMKKFVEWLQNAEEGNTTKVGFK</sequence>
<dbReference type="Gene3D" id="1.25.40.180">
    <property type="match status" value="1"/>
</dbReference>
<dbReference type="AlphaFoldDB" id="A0A443QY51"/>
<feature type="compositionally biased region" description="Low complexity" evidence="2">
    <location>
        <begin position="67"/>
        <end position="83"/>
    </location>
</feature>
<dbReference type="GO" id="GO:0005737">
    <property type="term" value="C:cytoplasm"/>
    <property type="evidence" value="ECO:0007669"/>
    <property type="project" value="TreeGrafter"/>
</dbReference>
<gene>
    <name evidence="4" type="ORF">B4U79_00739</name>
</gene>
<evidence type="ECO:0000256" key="2">
    <source>
        <dbReference type="SAM" id="MobiDB-lite"/>
    </source>
</evidence>
<accession>A0A443QY51</accession>
<name>A0A443QY51_9ACAR</name>
<dbReference type="InterPro" id="IPR051245">
    <property type="entry name" value="eIF5-mimic_regulator"/>
</dbReference>
<dbReference type="InterPro" id="IPR003307">
    <property type="entry name" value="W2_domain"/>
</dbReference>
<proteinExistence type="inferred from homology"/>
<comment type="similarity">
    <text evidence="1">Belongs to the BZW family.</text>
</comment>